<evidence type="ECO:0000313" key="3">
    <source>
        <dbReference type="Proteomes" id="UP000095488"/>
    </source>
</evidence>
<feature type="transmembrane region" description="Helical" evidence="1">
    <location>
        <begin position="12"/>
        <end position="34"/>
    </location>
</feature>
<keyword evidence="1" id="KW-0812">Transmembrane</keyword>
<dbReference type="Proteomes" id="UP000095488">
    <property type="component" value="Unassembled WGS sequence"/>
</dbReference>
<accession>A0ABM9ULW7</accession>
<evidence type="ECO:0008006" key="4">
    <source>
        <dbReference type="Google" id="ProtNLM"/>
    </source>
</evidence>
<dbReference type="EMBL" id="CYZR01000001">
    <property type="protein sequence ID" value="CUN40295.1"/>
    <property type="molecule type" value="Genomic_DNA"/>
</dbReference>
<keyword evidence="1" id="KW-1133">Transmembrane helix</keyword>
<gene>
    <name evidence="2" type="ORF">ERS852473_00013</name>
</gene>
<sequence>MENLIGNIIGSFIKQGVIGWIIIFIILILAILSYKFSNISKNSYENLLDSFNNALEIEKSIGEHKNLTLKVFKQDILKNIDEEFKKSAQLGTDNINTEAIIQKNLDREILGKEALAMVIPTSCIALGLIGTFLGLTTAIMSTTRALSLGTQSMVDFAKNMEAPLSSMSSAFWTSIFGVLSSLVLNLANVKMKGSKEKFYDVFESYLDNKVFALYAKNFNSEFCEFNKIIRESMISLTDEMKNLFKYGVDELVKGINKNNLDLTKTVEGLSNYTKDLDRLTNSLNISIENFKNPVDVFKTSIYEFISISDDLMYRNKENIGKFCDKLERIDNNLSYLYQGIDLNSEELKNVSALLKNQDKILECSYDRLIEVTDSLKNIYEGNKNDLHLQIQNLNSSYITFKEGMNDFTSSLDIIQKEISNGISKSFKIGMDNVADNIVKKLDKSLIDLKKSTEQLNTNSLIVGQLVKATNEWVALTKESAIGVQ</sequence>
<evidence type="ECO:0000313" key="2">
    <source>
        <dbReference type="EMBL" id="CUN40295.1"/>
    </source>
</evidence>
<organism evidence="2 3">
    <name type="scientific">Sarcina ventriculi</name>
    <name type="common">Clostridium ventriculi</name>
    <dbReference type="NCBI Taxonomy" id="1267"/>
    <lineage>
        <taxon>Bacteria</taxon>
        <taxon>Bacillati</taxon>
        <taxon>Bacillota</taxon>
        <taxon>Clostridia</taxon>
        <taxon>Eubacteriales</taxon>
        <taxon>Clostridiaceae</taxon>
        <taxon>Sarcina</taxon>
    </lineage>
</organism>
<dbReference type="RefSeq" id="WP_055256913.1">
    <property type="nucleotide sequence ID" value="NZ_CABIXL010000001.1"/>
</dbReference>
<feature type="transmembrane region" description="Helical" evidence="1">
    <location>
        <begin position="169"/>
        <end position="187"/>
    </location>
</feature>
<keyword evidence="3" id="KW-1185">Reference proteome</keyword>
<proteinExistence type="predicted"/>
<name>A0ABM9ULW7_SARVE</name>
<reference evidence="2 3" key="1">
    <citation type="submission" date="2015-09" db="EMBL/GenBank/DDBJ databases">
        <authorList>
            <consortium name="Pathogen Informatics"/>
        </authorList>
    </citation>
    <scope>NUCLEOTIDE SEQUENCE [LARGE SCALE GENOMIC DNA]</scope>
    <source>
        <strain evidence="2 3">2789STDY5834858</strain>
    </source>
</reference>
<evidence type="ECO:0000256" key="1">
    <source>
        <dbReference type="SAM" id="Phobius"/>
    </source>
</evidence>
<protein>
    <recommendedName>
        <fullName evidence="4">MotA/TolQ/ExbB proton channel domain-containing protein</fullName>
    </recommendedName>
</protein>
<keyword evidence="1" id="KW-0472">Membrane</keyword>
<feature type="transmembrane region" description="Helical" evidence="1">
    <location>
        <begin position="114"/>
        <end position="140"/>
    </location>
</feature>
<comment type="caution">
    <text evidence="2">The sequence shown here is derived from an EMBL/GenBank/DDBJ whole genome shotgun (WGS) entry which is preliminary data.</text>
</comment>